<name>A0AAF1BNY8_9TREE</name>
<dbReference type="PRINTS" id="PR00625">
    <property type="entry name" value="JDOMAIN"/>
</dbReference>
<dbReference type="Gene3D" id="1.10.287.110">
    <property type="entry name" value="DnaJ domain"/>
    <property type="match status" value="1"/>
</dbReference>
<evidence type="ECO:0000259" key="11">
    <source>
        <dbReference type="PROSITE" id="PS50076"/>
    </source>
</evidence>
<feature type="compositionally biased region" description="Acidic residues" evidence="9">
    <location>
        <begin position="675"/>
        <end position="689"/>
    </location>
</feature>
<dbReference type="GO" id="GO:0006620">
    <property type="term" value="P:post-translational protein targeting to endoplasmic reticulum membrane"/>
    <property type="evidence" value="ECO:0007669"/>
    <property type="project" value="TreeGrafter"/>
</dbReference>
<proteinExistence type="predicted"/>
<dbReference type="GO" id="GO:0031207">
    <property type="term" value="C:Sec62/Sec63 complex"/>
    <property type="evidence" value="ECO:0007669"/>
    <property type="project" value="TreeGrafter"/>
</dbReference>
<dbReference type="SUPFAM" id="SSF158702">
    <property type="entry name" value="Sec63 N-terminal domain-like"/>
    <property type="match status" value="1"/>
</dbReference>
<keyword evidence="13" id="KW-1185">Reference proteome</keyword>
<evidence type="ECO:0000256" key="7">
    <source>
        <dbReference type="ARBA" id="ARBA00023136"/>
    </source>
</evidence>
<protein>
    <submittedName>
        <fullName evidence="12">Translocation protein sec63</fullName>
    </submittedName>
</protein>
<comment type="subcellular location">
    <subcellularLocation>
        <location evidence="1">Endoplasmic reticulum membrane</location>
        <topology evidence="1">Multi-pass membrane protein</topology>
    </subcellularLocation>
</comment>
<feature type="transmembrane region" description="Helical" evidence="10">
    <location>
        <begin position="69"/>
        <end position="93"/>
    </location>
</feature>
<dbReference type="CDD" id="cd06257">
    <property type="entry name" value="DnaJ"/>
    <property type="match status" value="1"/>
</dbReference>
<dbReference type="PROSITE" id="PS50076">
    <property type="entry name" value="DNAJ_2"/>
    <property type="match status" value="1"/>
</dbReference>
<evidence type="ECO:0000256" key="1">
    <source>
        <dbReference type="ARBA" id="ARBA00004477"/>
    </source>
</evidence>
<evidence type="ECO:0000256" key="6">
    <source>
        <dbReference type="ARBA" id="ARBA00022989"/>
    </source>
</evidence>
<keyword evidence="5" id="KW-0653">Protein transport</keyword>
<feature type="region of interest" description="Disordered" evidence="9">
    <location>
        <begin position="515"/>
        <end position="546"/>
    </location>
</feature>
<dbReference type="Proteomes" id="UP000827549">
    <property type="component" value="Chromosome 5"/>
</dbReference>
<dbReference type="Gene3D" id="1.10.3380.10">
    <property type="entry name" value="Sec63 N-terminal domain-like domain"/>
    <property type="match status" value="1"/>
</dbReference>
<evidence type="ECO:0000256" key="5">
    <source>
        <dbReference type="ARBA" id="ARBA00022927"/>
    </source>
</evidence>
<dbReference type="AlphaFoldDB" id="A0AAF1BNY8"/>
<sequence length="707" mass="78039">MPGISYDDSGSLASYFGVTTLALLLLPATWYTLRPAPRDKLHSLCDCSECVANNKRKRKLRSSANSGRLAWYLLFVIIGWAVFAYLAYGLYIAGPGAGNTVYNPFEILGIADSATEKEIKKHYKRLSLQFHPDKIKLGENETMADAEAKFVDLTKAYKSLTDETIRENLVKYGNPDGPQQREDKIAIPKWVVEGQSSAWVLLAYGVVLGLGIPFVVGRWWFRQRALTRDGILNGTAEAFFHQVHEDSDVVNLLTVLSTAHEFRPVLEGKRSGSKKQRKERQARIEELEKVIEEKREELLIEESPTIRVDSRATVNTAVARRARALLWAHLLRLELEPELQEEQLAVIRLLPPLLNGLTNIALAHNWLKASLACYHLQSSLVQAVPVGTSPIAELPGISLKEAQEISITKDAEGRRWLERYIKADVTGHDEANKIAKKTVKLEVVSAEFKVTGEKTVTPGSIVNLVTKLRYVYPNTVTVSNGTAAVRGDSVEAVEGAVEPKEGELDEKKELKEKLAIVDEKKKKAEPAPTPKKSGKAPKPTPQGYAHAPHWPADRKAQCFVLLGDSKLDKVIVQPMRVADIPLPNADGTPAEPKEYSLQFQAPPSANLYSFVQYLSSDTFVGADVARPIMLRVDEATEVESDDDDISEPEEDSLAGQMALMRGGKVKPSGVHGGGDGDESEYETDTSSDEEGPRRGRAINEDTDSDSD</sequence>
<evidence type="ECO:0000313" key="13">
    <source>
        <dbReference type="Proteomes" id="UP000827549"/>
    </source>
</evidence>
<keyword evidence="6 10" id="KW-1133">Transmembrane helix</keyword>
<dbReference type="InterPro" id="IPR036869">
    <property type="entry name" value="J_dom_sf"/>
</dbReference>
<dbReference type="InterPro" id="IPR014756">
    <property type="entry name" value="Ig_E-set"/>
</dbReference>
<keyword evidence="3 10" id="KW-0812">Transmembrane</keyword>
<feature type="domain" description="J" evidence="11">
    <location>
        <begin position="103"/>
        <end position="173"/>
    </location>
</feature>
<evidence type="ECO:0000256" key="10">
    <source>
        <dbReference type="SAM" id="Phobius"/>
    </source>
</evidence>
<keyword evidence="4" id="KW-0256">Endoplasmic reticulum</keyword>
<dbReference type="PANTHER" id="PTHR24075:SF0">
    <property type="entry name" value="TRANSLOCATION PROTEIN SEC63 HOMOLOG"/>
    <property type="match status" value="1"/>
</dbReference>
<feature type="region of interest" description="Disordered" evidence="9">
    <location>
        <begin position="635"/>
        <end position="707"/>
    </location>
</feature>
<dbReference type="GeneID" id="87810394"/>
<feature type="transmembrane region" description="Helical" evidence="10">
    <location>
        <begin position="12"/>
        <end position="33"/>
    </location>
</feature>
<dbReference type="InterPro" id="IPR001623">
    <property type="entry name" value="DnaJ_domain"/>
</dbReference>
<feature type="compositionally biased region" description="Basic and acidic residues" evidence="9">
    <location>
        <begin position="515"/>
        <end position="525"/>
    </location>
</feature>
<dbReference type="GO" id="GO:0003723">
    <property type="term" value="F:RNA binding"/>
    <property type="evidence" value="ECO:0007669"/>
    <property type="project" value="TreeGrafter"/>
</dbReference>
<evidence type="ECO:0000256" key="3">
    <source>
        <dbReference type="ARBA" id="ARBA00022692"/>
    </source>
</evidence>
<evidence type="ECO:0000256" key="9">
    <source>
        <dbReference type="SAM" id="MobiDB-lite"/>
    </source>
</evidence>
<feature type="compositionally biased region" description="Basic and acidic residues" evidence="9">
    <location>
        <begin position="690"/>
        <end position="699"/>
    </location>
</feature>
<dbReference type="GO" id="GO:0006614">
    <property type="term" value="P:SRP-dependent cotranslational protein targeting to membrane"/>
    <property type="evidence" value="ECO:0007669"/>
    <property type="project" value="TreeGrafter"/>
</dbReference>
<dbReference type="Gene3D" id="2.60.40.150">
    <property type="entry name" value="C2 domain"/>
    <property type="match status" value="1"/>
</dbReference>
<dbReference type="InterPro" id="IPR004179">
    <property type="entry name" value="Sec63-dom"/>
</dbReference>
<organism evidence="12 13">
    <name type="scientific">Vanrija pseudolonga</name>
    <dbReference type="NCBI Taxonomy" id="143232"/>
    <lineage>
        <taxon>Eukaryota</taxon>
        <taxon>Fungi</taxon>
        <taxon>Dikarya</taxon>
        <taxon>Basidiomycota</taxon>
        <taxon>Agaricomycotina</taxon>
        <taxon>Tremellomycetes</taxon>
        <taxon>Trichosporonales</taxon>
        <taxon>Trichosporonaceae</taxon>
        <taxon>Vanrija</taxon>
    </lineage>
</organism>
<evidence type="ECO:0000256" key="4">
    <source>
        <dbReference type="ARBA" id="ARBA00022824"/>
    </source>
</evidence>
<evidence type="ECO:0000313" key="12">
    <source>
        <dbReference type="EMBL" id="WOO83699.1"/>
    </source>
</evidence>
<dbReference type="Pfam" id="PF00226">
    <property type="entry name" value="DnaJ"/>
    <property type="match status" value="1"/>
</dbReference>
<gene>
    <name evidence="12" type="primary">sec63</name>
    <name evidence="12" type="ORF">LOC62_05G007221</name>
</gene>
<keyword evidence="7 10" id="KW-0472">Membrane</keyword>
<dbReference type="SUPFAM" id="SSF46565">
    <property type="entry name" value="Chaperone J-domain"/>
    <property type="match status" value="1"/>
</dbReference>
<dbReference type="SUPFAM" id="SSF81296">
    <property type="entry name" value="E set domains"/>
    <property type="match status" value="1"/>
</dbReference>
<keyword evidence="8" id="KW-0143">Chaperone</keyword>
<accession>A0AAF1BNY8</accession>
<reference evidence="12" key="1">
    <citation type="submission" date="2023-10" db="EMBL/GenBank/DDBJ databases">
        <authorList>
            <person name="Noh H."/>
        </authorList>
    </citation>
    <scope>NUCLEOTIDE SEQUENCE</scope>
    <source>
        <strain evidence="12">DUCC4014</strain>
    </source>
</reference>
<dbReference type="PANTHER" id="PTHR24075">
    <property type="entry name" value="SEC63 DOMAIN-CONTAINING"/>
    <property type="match status" value="1"/>
</dbReference>
<dbReference type="RefSeq" id="XP_062629725.1">
    <property type="nucleotide sequence ID" value="XM_062773741.1"/>
</dbReference>
<dbReference type="InterPro" id="IPR035892">
    <property type="entry name" value="C2_domain_sf"/>
</dbReference>
<evidence type="ECO:0000256" key="2">
    <source>
        <dbReference type="ARBA" id="ARBA00022448"/>
    </source>
</evidence>
<dbReference type="EMBL" id="CP086718">
    <property type="protein sequence ID" value="WOO83699.1"/>
    <property type="molecule type" value="Genomic_DNA"/>
</dbReference>
<keyword evidence="2" id="KW-0813">Transport</keyword>
<feature type="compositionally biased region" description="Acidic residues" evidence="9">
    <location>
        <begin position="635"/>
        <end position="652"/>
    </location>
</feature>
<dbReference type="SMART" id="SM00271">
    <property type="entry name" value="DnaJ"/>
    <property type="match status" value="1"/>
</dbReference>
<dbReference type="Pfam" id="PF02889">
    <property type="entry name" value="Sec63"/>
    <property type="match status" value="1"/>
</dbReference>
<feature type="transmembrane region" description="Helical" evidence="10">
    <location>
        <begin position="198"/>
        <end position="221"/>
    </location>
</feature>
<dbReference type="GO" id="GO:0008320">
    <property type="term" value="F:protein transmembrane transporter activity"/>
    <property type="evidence" value="ECO:0007669"/>
    <property type="project" value="TreeGrafter"/>
</dbReference>
<dbReference type="FunFam" id="1.10.287.110:FF:000039">
    <property type="entry name" value="Protein translocation complex component (Npl1)"/>
    <property type="match status" value="1"/>
</dbReference>
<evidence type="ECO:0000256" key="8">
    <source>
        <dbReference type="ARBA" id="ARBA00023186"/>
    </source>
</evidence>
<dbReference type="SMART" id="SM00973">
    <property type="entry name" value="Sec63"/>
    <property type="match status" value="1"/>
</dbReference>